<proteinExistence type="predicted"/>
<evidence type="ECO:0008006" key="3">
    <source>
        <dbReference type="Google" id="ProtNLM"/>
    </source>
</evidence>
<accession>A0A1G7J6M6</accession>
<dbReference type="Proteomes" id="UP000243378">
    <property type="component" value="Unassembled WGS sequence"/>
</dbReference>
<evidence type="ECO:0000313" key="1">
    <source>
        <dbReference type="EMBL" id="SDF20444.1"/>
    </source>
</evidence>
<evidence type="ECO:0000313" key="2">
    <source>
        <dbReference type="Proteomes" id="UP000243378"/>
    </source>
</evidence>
<dbReference type="GO" id="GO:0003677">
    <property type="term" value="F:DNA binding"/>
    <property type="evidence" value="ECO:0007669"/>
    <property type="project" value="InterPro"/>
</dbReference>
<organism evidence="1 2">
    <name type="scientific">Phytopseudomonas seleniipraecipitans</name>
    <dbReference type="NCBI Taxonomy" id="640205"/>
    <lineage>
        <taxon>Bacteria</taxon>
        <taxon>Pseudomonadati</taxon>
        <taxon>Pseudomonadota</taxon>
        <taxon>Gammaproteobacteria</taxon>
        <taxon>Pseudomonadales</taxon>
        <taxon>Pseudomonadaceae</taxon>
        <taxon>Phytopseudomonas</taxon>
    </lineage>
</organism>
<name>A0A1G7J6M6_9GAMM</name>
<dbReference type="OrthoDB" id="6447592at2"/>
<protein>
    <recommendedName>
        <fullName evidence="3">DNA-binding protein</fullName>
    </recommendedName>
</protein>
<dbReference type="InterPro" id="IPR010982">
    <property type="entry name" value="Lambda_DNA-bd_dom_sf"/>
</dbReference>
<sequence length="83" mass="9524">MESIQQRARALIAKAGFDTLIKNSDIPLNRWHSVRFKDIRMSTEEIEVLVRIYPQYALWLASGQITPESGQISPEYDDANKDS</sequence>
<reference evidence="1 2" key="1">
    <citation type="submission" date="2016-10" db="EMBL/GenBank/DDBJ databases">
        <authorList>
            <person name="de Groot N.N."/>
        </authorList>
    </citation>
    <scope>NUCLEOTIDE SEQUENCE [LARGE SCALE GENOMIC DNA]</scope>
    <source>
        <strain evidence="1 2">LMG 25475</strain>
    </source>
</reference>
<dbReference type="RefSeq" id="WP_092365416.1">
    <property type="nucleotide sequence ID" value="NZ_FNBM01000002.1"/>
</dbReference>
<dbReference type="STRING" id="640205.SAMN05216381_0998"/>
<gene>
    <name evidence="1" type="ORF">SAMN05216381_0998</name>
</gene>
<dbReference type="Gene3D" id="1.10.260.40">
    <property type="entry name" value="lambda repressor-like DNA-binding domains"/>
    <property type="match status" value="1"/>
</dbReference>
<dbReference type="AlphaFoldDB" id="A0A1G7J6M6"/>
<dbReference type="EMBL" id="FNBM01000002">
    <property type="protein sequence ID" value="SDF20444.1"/>
    <property type="molecule type" value="Genomic_DNA"/>
</dbReference>